<feature type="compositionally biased region" description="Low complexity" evidence="1">
    <location>
        <begin position="112"/>
        <end position="127"/>
    </location>
</feature>
<protein>
    <submittedName>
        <fullName evidence="2">Uncharacterized protein</fullName>
    </submittedName>
</protein>
<sequence>MPEPKTWPQIDYNRRNVLFSRLTTPGTEDYRPPFSHHRTNPRSRNQNSNGRTAPANYVNLADGSTISGSKPSAVPTPATATITQPPVRRAPSPHPCPLLPSPGPRPRPSLLPLPLSSSPAANLPTSSRSPGEDSQSIVAGRDFEGQLPALCDGTRPMSLRRPPSNSPTLLTAAGSGASNPTSILDTHEGSPANKPEFDERTELGITRLISLTAPTAHGSGPVTPFSLYTSKDAAARTTAMAPTQARRPHRERPCPLVSDHSPTLSTLRRIHFKLTADNTVRLVAPRRNQAEKERTLTPSASLRTFKTCLSSPRPSKNTLVLGGMRRVPVVGLVTGGEVNADADPMAGKYDALVKLAEKHFSSPHVTVAHPARYPKTTFVGSVVRICDDDMPTANRSTPKPEFFTGHRGSGRWTERAGGRALEVNREGGMWDGFQTRLDNQRDLNRCPGLYDHVIDHGEAANYPAIKNAPLSTSAWAALRSASSILPFPSSSCHMSSSRLKERRIQGLSLCRAAHALRVRLRWRCDLRGGLQVGRKAAAWCDFKLTSSYQGMVEDPRKSPVNIDPPNQTGAYIWPRILPRVATVHFPQVQNVWVDAMRERMCATKYRPEARKFGVEHQYGRHNGSRELCMSPWATVGKDDWLPAHSAIEGNAKTSLTAY</sequence>
<dbReference type="EMBL" id="JACGCI010000138">
    <property type="protein sequence ID" value="KAF6743677.1"/>
    <property type="molecule type" value="Genomic_DNA"/>
</dbReference>
<feature type="compositionally biased region" description="Polar residues" evidence="1">
    <location>
        <begin position="42"/>
        <end position="51"/>
    </location>
</feature>
<comment type="caution">
    <text evidence="2">The sequence shown here is derived from an EMBL/GenBank/DDBJ whole genome shotgun (WGS) entry which is preliminary data.</text>
</comment>
<organism evidence="2 3">
    <name type="scientific">Ephemerocybe angulata</name>
    <dbReference type="NCBI Taxonomy" id="980116"/>
    <lineage>
        <taxon>Eukaryota</taxon>
        <taxon>Fungi</taxon>
        <taxon>Dikarya</taxon>
        <taxon>Basidiomycota</taxon>
        <taxon>Agaricomycotina</taxon>
        <taxon>Agaricomycetes</taxon>
        <taxon>Agaricomycetidae</taxon>
        <taxon>Agaricales</taxon>
        <taxon>Agaricineae</taxon>
        <taxon>Psathyrellaceae</taxon>
        <taxon>Ephemerocybe</taxon>
    </lineage>
</organism>
<feature type="region of interest" description="Disordered" evidence="1">
    <location>
        <begin position="391"/>
        <end position="410"/>
    </location>
</feature>
<reference evidence="2 3" key="1">
    <citation type="submission" date="2020-07" db="EMBL/GenBank/DDBJ databases">
        <title>Comparative genomics of pyrophilous fungi reveals a link between fire events and developmental genes.</title>
        <authorList>
            <consortium name="DOE Joint Genome Institute"/>
            <person name="Steindorff A.S."/>
            <person name="Carver A."/>
            <person name="Calhoun S."/>
            <person name="Stillman K."/>
            <person name="Liu H."/>
            <person name="Lipzen A."/>
            <person name="Pangilinan J."/>
            <person name="Labutti K."/>
            <person name="Bruns T.D."/>
            <person name="Grigoriev I.V."/>
        </authorList>
    </citation>
    <scope>NUCLEOTIDE SEQUENCE [LARGE SCALE GENOMIC DNA]</scope>
    <source>
        <strain evidence="2 3">CBS 144469</strain>
    </source>
</reference>
<gene>
    <name evidence="2" type="ORF">DFP72DRAFT_1098336</name>
</gene>
<accession>A0A8H6HCJ2</accession>
<dbReference type="AlphaFoldDB" id="A0A8H6HCJ2"/>
<feature type="compositionally biased region" description="Pro residues" evidence="1">
    <location>
        <begin position="92"/>
        <end position="111"/>
    </location>
</feature>
<dbReference type="Proteomes" id="UP000521943">
    <property type="component" value="Unassembled WGS sequence"/>
</dbReference>
<evidence type="ECO:0000313" key="3">
    <source>
        <dbReference type="Proteomes" id="UP000521943"/>
    </source>
</evidence>
<evidence type="ECO:0000256" key="1">
    <source>
        <dbReference type="SAM" id="MobiDB-lite"/>
    </source>
</evidence>
<feature type="region of interest" description="Disordered" evidence="1">
    <location>
        <begin position="239"/>
        <end position="261"/>
    </location>
</feature>
<feature type="region of interest" description="Disordered" evidence="1">
    <location>
        <begin position="23"/>
        <end position="197"/>
    </location>
</feature>
<proteinExistence type="predicted"/>
<feature type="compositionally biased region" description="Low complexity" evidence="1">
    <location>
        <begin position="71"/>
        <end position="90"/>
    </location>
</feature>
<evidence type="ECO:0000313" key="2">
    <source>
        <dbReference type="EMBL" id="KAF6743677.1"/>
    </source>
</evidence>
<name>A0A8H6HCJ2_9AGAR</name>
<keyword evidence="3" id="KW-1185">Reference proteome</keyword>
<feature type="compositionally biased region" description="Polar residues" evidence="1">
    <location>
        <begin position="128"/>
        <end position="137"/>
    </location>
</feature>